<keyword evidence="3" id="KW-1185">Reference proteome</keyword>
<dbReference type="EMBL" id="BBJS01000014">
    <property type="protein sequence ID" value="GAN13235.1"/>
    <property type="molecule type" value="Genomic_DNA"/>
</dbReference>
<evidence type="ECO:0000313" key="3">
    <source>
        <dbReference type="Proteomes" id="UP000032025"/>
    </source>
</evidence>
<accession>A0A0C9M1C9</accession>
<organism evidence="2 3">
    <name type="scientific">Sphingomonas paucimobilis NBRC 13935</name>
    <dbReference type="NCBI Taxonomy" id="1219050"/>
    <lineage>
        <taxon>Bacteria</taxon>
        <taxon>Pseudomonadati</taxon>
        <taxon>Pseudomonadota</taxon>
        <taxon>Alphaproteobacteria</taxon>
        <taxon>Sphingomonadales</taxon>
        <taxon>Sphingomonadaceae</taxon>
        <taxon>Sphingomonas</taxon>
    </lineage>
</organism>
<dbReference type="AlphaFoldDB" id="A0A0C9M1C9"/>
<proteinExistence type="predicted"/>
<feature type="transmembrane region" description="Helical" evidence="1">
    <location>
        <begin position="62"/>
        <end position="78"/>
    </location>
</feature>
<comment type="caution">
    <text evidence="2">The sequence shown here is derived from an EMBL/GenBank/DDBJ whole genome shotgun (WGS) entry which is preliminary data.</text>
</comment>
<protein>
    <submittedName>
        <fullName evidence="2">DNA, contig: SP614</fullName>
    </submittedName>
</protein>
<feature type="transmembrane region" description="Helical" evidence="1">
    <location>
        <begin position="98"/>
        <end position="118"/>
    </location>
</feature>
<name>A0A0C9M1C9_SPHPI</name>
<dbReference type="Proteomes" id="UP000032025">
    <property type="component" value="Unassembled WGS sequence"/>
</dbReference>
<keyword evidence="1" id="KW-0812">Transmembrane</keyword>
<keyword evidence="1" id="KW-0472">Membrane</keyword>
<evidence type="ECO:0000256" key="1">
    <source>
        <dbReference type="SAM" id="Phobius"/>
    </source>
</evidence>
<reference evidence="2 3" key="1">
    <citation type="submission" date="2014-08" db="EMBL/GenBank/DDBJ databases">
        <title>Whole genome shotgun sequence of Sphingomonas paucimobilis NBRC 13935.</title>
        <authorList>
            <person name="Hosoyama A."/>
            <person name="Hashimoto M."/>
            <person name="Hosoyama Y."/>
            <person name="Noguchi M."/>
            <person name="Uohara A."/>
            <person name="Ohji S."/>
            <person name="Katano-Makiyama Y."/>
            <person name="Ichikawa N."/>
            <person name="Kimura A."/>
            <person name="Yamazoe A."/>
            <person name="Fujita N."/>
        </authorList>
    </citation>
    <scope>NUCLEOTIDE SEQUENCE [LARGE SCALE GENOMIC DNA]</scope>
    <source>
        <strain evidence="2 3">NBRC 13935</strain>
    </source>
</reference>
<evidence type="ECO:0000313" key="2">
    <source>
        <dbReference type="EMBL" id="GAN13235.1"/>
    </source>
</evidence>
<gene>
    <name evidence="2" type="ORF">SP6_14_03950</name>
</gene>
<sequence length="128" mass="14105">MNEWQKFGSGEWIVDVCNWVIAAKGGRQLSPSCGRSPMATWYLDEPSLYRTSHSAGNDPDRSIFVIFSLVVGVAHYGFDVPIYDRNTGEPSSDMKIGLLLAFFAGVGLLFALLGRTILRAAARHKLAR</sequence>
<keyword evidence="1" id="KW-1133">Transmembrane helix</keyword>